<evidence type="ECO:0000313" key="1">
    <source>
        <dbReference type="EMBL" id="KAK8899078.1"/>
    </source>
</evidence>
<protein>
    <submittedName>
        <fullName evidence="1">Uncharacterized protein</fullName>
    </submittedName>
</protein>
<dbReference type="EMBL" id="JAPFFF010000001">
    <property type="protein sequence ID" value="KAK8899078.1"/>
    <property type="molecule type" value="Genomic_DNA"/>
</dbReference>
<proteinExistence type="predicted"/>
<reference evidence="1 2" key="1">
    <citation type="submission" date="2024-04" db="EMBL/GenBank/DDBJ databases">
        <title>Tritrichomonas musculus Genome.</title>
        <authorList>
            <person name="Alves-Ferreira E."/>
            <person name="Grigg M."/>
            <person name="Lorenzi H."/>
            <person name="Galac M."/>
        </authorList>
    </citation>
    <scope>NUCLEOTIDE SEQUENCE [LARGE SCALE GENOMIC DNA]</scope>
    <source>
        <strain evidence="1 2">EAF2021</strain>
    </source>
</reference>
<accession>A0ABR2L6X3</accession>
<name>A0ABR2L6X3_9EUKA</name>
<dbReference type="Proteomes" id="UP001470230">
    <property type="component" value="Unassembled WGS sequence"/>
</dbReference>
<keyword evidence="2" id="KW-1185">Reference proteome</keyword>
<evidence type="ECO:0000313" key="2">
    <source>
        <dbReference type="Proteomes" id="UP001470230"/>
    </source>
</evidence>
<gene>
    <name evidence="1" type="ORF">M9Y10_001377</name>
</gene>
<comment type="caution">
    <text evidence="1">The sequence shown here is derived from an EMBL/GenBank/DDBJ whole genome shotgun (WGS) entry which is preliminary data.</text>
</comment>
<sequence>MGPMYCWASPVTDLLQMCPINIWGSSRYRYASERPHQYMREPRDERMTAIERQLDMLIQNQLQQTQLQNPMQNQQEKTHFSIQLGQILNIMPAEDDHVEKHWEKMLKTIIDDNYKENTKNMMPSLFKDVIKKYVSQKF</sequence>
<organism evidence="1 2">
    <name type="scientific">Tritrichomonas musculus</name>
    <dbReference type="NCBI Taxonomy" id="1915356"/>
    <lineage>
        <taxon>Eukaryota</taxon>
        <taxon>Metamonada</taxon>
        <taxon>Parabasalia</taxon>
        <taxon>Tritrichomonadida</taxon>
        <taxon>Tritrichomonadidae</taxon>
        <taxon>Tritrichomonas</taxon>
    </lineage>
</organism>